<accession>A0A443IP66</accession>
<comment type="caution">
    <text evidence="3">The sequence shown here is derived from an EMBL/GenBank/DDBJ whole genome shotgun (WGS) entry which is preliminary data.</text>
</comment>
<evidence type="ECO:0000256" key="1">
    <source>
        <dbReference type="SAM" id="MobiDB-lite"/>
    </source>
</evidence>
<dbReference type="RefSeq" id="WP_128270527.1">
    <property type="nucleotide sequence ID" value="NZ_SAUW01000020.1"/>
</dbReference>
<evidence type="ECO:0000313" key="4">
    <source>
        <dbReference type="Proteomes" id="UP000285710"/>
    </source>
</evidence>
<feature type="signal peptide" evidence="2">
    <location>
        <begin position="1"/>
        <end position="19"/>
    </location>
</feature>
<evidence type="ECO:0008006" key="5">
    <source>
        <dbReference type="Google" id="ProtNLM"/>
    </source>
</evidence>
<reference evidence="3 4" key="1">
    <citation type="submission" date="2019-01" db="EMBL/GenBank/DDBJ databases">
        <title>Sinorhodobacter populi sp. nov. isolated from the symptomatic bark tissue of Populus euramericana canker.</title>
        <authorList>
            <person name="Xu G."/>
        </authorList>
    </citation>
    <scope>NUCLEOTIDE SEQUENCE [LARGE SCALE GENOMIC DNA]</scope>
    <source>
        <strain evidence="3 4">2D-5</strain>
    </source>
</reference>
<sequence>MKSVALLVLAGLAVAGCSAQNTASGDNYQAYLRNHSTGTQAPVVTGDTGYGEAAGGFGAPDEPVSTGSIGADTLAVLRQTAPAGVSNFVDEVPAAQAPVSNAPVYGGTVSSAGSVPMTSASGPNLAAYALSVDHAPGQAVYPRGGFHLTSTERACAKFPSSDRAQMAFLEKGGPQSDKLNLDPDGDGFACGWDPRPFQLARQ</sequence>
<protein>
    <recommendedName>
        <fullName evidence="5">Excalibur calcium-binding domain-containing protein</fullName>
    </recommendedName>
</protein>
<proteinExistence type="predicted"/>
<name>A0A443IP66_9RHOB</name>
<evidence type="ECO:0000256" key="2">
    <source>
        <dbReference type="SAM" id="SignalP"/>
    </source>
</evidence>
<evidence type="ECO:0000313" key="3">
    <source>
        <dbReference type="EMBL" id="RWR07805.1"/>
    </source>
</evidence>
<dbReference type="Proteomes" id="UP000285710">
    <property type="component" value="Unassembled WGS sequence"/>
</dbReference>
<keyword evidence="4" id="KW-1185">Reference proteome</keyword>
<gene>
    <name evidence="3" type="ORF">D2T33_16640</name>
</gene>
<reference evidence="3 4" key="2">
    <citation type="submission" date="2019-01" db="EMBL/GenBank/DDBJ databases">
        <authorList>
            <person name="Li Y."/>
        </authorList>
    </citation>
    <scope>NUCLEOTIDE SEQUENCE [LARGE SCALE GENOMIC DNA]</scope>
    <source>
        <strain evidence="3 4">2D-5</strain>
    </source>
</reference>
<dbReference type="AlphaFoldDB" id="A0A443IP66"/>
<feature type="chain" id="PRO_5019553170" description="Excalibur calcium-binding domain-containing protein" evidence="2">
    <location>
        <begin position="20"/>
        <end position="202"/>
    </location>
</feature>
<keyword evidence="2" id="KW-0732">Signal</keyword>
<dbReference type="EMBL" id="SAUW01000020">
    <property type="protein sequence ID" value="RWR07805.1"/>
    <property type="molecule type" value="Genomic_DNA"/>
</dbReference>
<feature type="region of interest" description="Disordered" evidence="1">
    <location>
        <begin position="170"/>
        <end position="202"/>
    </location>
</feature>
<organism evidence="3 4">
    <name type="scientific">Paenirhodobacter populi</name>
    <dbReference type="NCBI Taxonomy" id="2306993"/>
    <lineage>
        <taxon>Bacteria</taxon>
        <taxon>Pseudomonadati</taxon>
        <taxon>Pseudomonadota</taxon>
        <taxon>Alphaproteobacteria</taxon>
        <taxon>Rhodobacterales</taxon>
        <taxon>Rhodobacter group</taxon>
        <taxon>Paenirhodobacter</taxon>
    </lineage>
</organism>
<dbReference type="PROSITE" id="PS51257">
    <property type="entry name" value="PROKAR_LIPOPROTEIN"/>
    <property type="match status" value="1"/>
</dbReference>